<feature type="transmembrane region" description="Helical" evidence="6">
    <location>
        <begin position="125"/>
        <end position="141"/>
    </location>
</feature>
<evidence type="ECO:0000313" key="9">
    <source>
        <dbReference type="Proteomes" id="UP000824201"/>
    </source>
</evidence>
<evidence type="ECO:0000259" key="7">
    <source>
        <dbReference type="Pfam" id="PF00482"/>
    </source>
</evidence>
<reference evidence="8" key="1">
    <citation type="submission" date="2020-10" db="EMBL/GenBank/DDBJ databases">
        <authorList>
            <person name="Gilroy R."/>
        </authorList>
    </citation>
    <scope>NUCLEOTIDE SEQUENCE</scope>
    <source>
        <strain evidence="8">ChiW13-3771</strain>
    </source>
</reference>
<keyword evidence="3 6" id="KW-0812">Transmembrane</keyword>
<keyword evidence="4 6" id="KW-1133">Transmembrane helix</keyword>
<feature type="transmembrane region" description="Helical" evidence="6">
    <location>
        <begin position="147"/>
        <end position="172"/>
    </location>
</feature>
<sequence>MQFRDGILVMTSLLSAGYSPENAVEKIIMELELLWGEDADMVLEFRKMNNELSLNRPIEPMWYDFAQRSGLEEVENFAEVFSVVKRSGGNVSTIIQWAVQRLNQRFQAEEQIQTMLASRRYEQKVMNVIPIFILFYINLSSPEMVSAMYTTIPGKMIMTICLGVYILAYILAKKIIEIEV</sequence>
<gene>
    <name evidence="8" type="ORF">IAC96_11670</name>
</gene>
<feature type="domain" description="Type II secretion system protein GspF" evidence="7">
    <location>
        <begin position="9"/>
        <end position="135"/>
    </location>
</feature>
<evidence type="ECO:0000256" key="2">
    <source>
        <dbReference type="ARBA" id="ARBA00022475"/>
    </source>
</evidence>
<evidence type="ECO:0000256" key="1">
    <source>
        <dbReference type="ARBA" id="ARBA00004651"/>
    </source>
</evidence>
<reference evidence="8" key="2">
    <citation type="journal article" date="2021" name="PeerJ">
        <title>Extensive microbial diversity within the chicken gut microbiome revealed by metagenomics and culture.</title>
        <authorList>
            <person name="Gilroy R."/>
            <person name="Ravi A."/>
            <person name="Getino M."/>
            <person name="Pursley I."/>
            <person name="Horton D.L."/>
            <person name="Alikhan N.F."/>
            <person name="Baker D."/>
            <person name="Gharbi K."/>
            <person name="Hall N."/>
            <person name="Watson M."/>
            <person name="Adriaenssens E.M."/>
            <person name="Foster-Nyarko E."/>
            <person name="Jarju S."/>
            <person name="Secka A."/>
            <person name="Antonio M."/>
            <person name="Oren A."/>
            <person name="Chaudhuri R.R."/>
            <person name="La Ragione R."/>
            <person name="Hildebrand F."/>
            <person name="Pallen M.J."/>
        </authorList>
    </citation>
    <scope>NUCLEOTIDE SEQUENCE</scope>
    <source>
        <strain evidence="8">ChiW13-3771</strain>
    </source>
</reference>
<dbReference type="Proteomes" id="UP000824201">
    <property type="component" value="Unassembled WGS sequence"/>
</dbReference>
<comment type="subcellular location">
    <subcellularLocation>
        <location evidence="1">Cell membrane</location>
        <topology evidence="1">Multi-pass membrane protein</topology>
    </subcellularLocation>
</comment>
<dbReference type="InterPro" id="IPR018076">
    <property type="entry name" value="T2SS_GspF_dom"/>
</dbReference>
<evidence type="ECO:0000256" key="4">
    <source>
        <dbReference type="ARBA" id="ARBA00022989"/>
    </source>
</evidence>
<keyword evidence="2" id="KW-1003">Cell membrane</keyword>
<dbReference type="EMBL" id="DVHN01000155">
    <property type="protein sequence ID" value="HIR89595.1"/>
    <property type="molecule type" value="Genomic_DNA"/>
</dbReference>
<dbReference type="PANTHER" id="PTHR35007:SF1">
    <property type="entry name" value="PILUS ASSEMBLY PROTEIN"/>
    <property type="match status" value="1"/>
</dbReference>
<dbReference type="PANTHER" id="PTHR35007">
    <property type="entry name" value="INTEGRAL MEMBRANE PROTEIN-RELATED"/>
    <property type="match status" value="1"/>
</dbReference>
<dbReference type="AlphaFoldDB" id="A0A9D1JEB3"/>
<comment type="caution">
    <text evidence="8">The sequence shown here is derived from an EMBL/GenBank/DDBJ whole genome shotgun (WGS) entry which is preliminary data.</text>
</comment>
<proteinExistence type="predicted"/>
<organism evidence="8 9">
    <name type="scientific">Candidatus Fimimorpha faecalis</name>
    <dbReference type="NCBI Taxonomy" id="2840824"/>
    <lineage>
        <taxon>Bacteria</taxon>
        <taxon>Bacillati</taxon>
        <taxon>Bacillota</taxon>
        <taxon>Clostridia</taxon>
        <taxon>Eubacteriales</taxon>
        <taxon>Candidatus Fimimorpha</taxon>
    </lineage>
</organism>
<evidence type="ECO:0000256" key="3">
    <source>
        <dbReference type="ARBA" id="ARBA00022692"/>
    </source>
</evidence>
<dbReference type="Pfam" id="PF00482">
    <property type="entry name" value="T2SSF"/>
    <property type="match status" value="1"/>
</dbReference>
<keyword evidence="5 6" id="KW-0472">Membrane</keyword>
<evidence type="ECO:0000256" key="5">
    <source>
        <dbReference type="ARBA" id="ARBA00023136"/>
    </source>
</evidence>
<evidence type="ECO:0000313" key="8">
    <source>
        <dbReference type="EMBL" id="HIR89595.1"/>
    </source>
</evidence>
<accession>A0A9D1JEB3</accession>
<protein>
    <submittedName>
        <fullName evidence="8">Type II secretion system F family protein</fullName>
    </submittedName>
</protein>
<evidence type="ECO:0000256" key="6">
    <source>
        <dbReference type="SAM" id="Phobius"/>
    </source>
</evidence>
<dbReference type="GO" id="GO:0005886">
    <property type="term" value="C:plasma membrane"/>
    <property type="evidence" value="ECO:0007669"/>
    <property type="project" value="UniProtKB-SubCell"/>
</dbReference>
<name>A0A9D1JEB3_9FIRM</name>